<keyword evidence="3" id="KW-1185">Reference proteome</keyword>
<accession>A0AAW2EP49</accession>
<protein>
    <submittedName>
        <fullName evidence="2">Uncharacterized protein</fullName>
    </submittedName>
</protein>
<dbReference type="AlphaFoldDB" id="A0AAW2EP49"/>
<evidence type="ECO:0000313" key="3">
    <source>
        <dbReference type="Proteomes" id="UP001430953"/>
    </source>
</evidence>
<evidence type="ECO:0000313" key="2">
    <source>
        <dbReference type="EMBL" id="KAL0104543.1"/>
    </source>
</evidence>
<proteinExistence type="predicted"/>
<gene>
    <name evidence="2" type="ORF">PUN28_017340</name>
</gene>
<organism evidence="2 3">
    <name type="scientific">Cardiocondyla obscurior</name>
    <dbReference type="NCBI Taxonomy" id="286306"/>
    <lineage>
        <taxon>Eukaryota</taxon>
        <taxon>Metazoa</taxon>
        <taxon>Ecdysozoa</taxon>
        <taxon>Arthropoda</taxon>
        <taxon>Hexapoda</taxon>
        <taxon>Insecta</taxon>
        <taxon>Pterygota</taxon>
        <taxon>Neoptera</taxon>
        <taxon>Endopterygota</taxon>
        <taxon>Hymenoptera</taxon>
        <taxon>Apocrita</taxon>
        <taxon>Aculeata</taxon>
        <taxon>Formicoidea</taxon>
        <taxon>Formicidae</taxon>
        <taxon>Myrmicinae</taxon>
        <taxon>Cardiocondyla</taxon>
    </lineage>
</organism>
<evidence type="ECO:0000256" key="1">
    <source>
        <dbReference type="SAM" id="MobiDB-lite"/>
    </source>
</evidence>
<sequence length="147" mass="17028">MLRNDNVTSRAQRRAGSVWCELRRFRNCNRAGGAGREPHLARLLRRGRDSHPVSDNGLLRDSRKIKCARNIWHRGRDRELTGTWTIPYRGRDRELIGSDKIEKLLSFRNSEKKKKKKKNASCKMSSEVSKKKKLKSAEYMNSTSSPT</sequence>
<reference evidence="2 3" key="1">
    <citation type="submission" date="2023-03" db="EMBL/GenBank/DDBJ databases">
        <title>High recombination rates correlate with genetic variation in Cardiocondyla obscurior ants.</title>
        <authorList>
            <person name="Errbii M."/>
        </authorList>
    </citation>
    <scope>NUCLEOTIDE SEQUENCE [LARGE SCALE GENOMIC DNA]</scope>
    <source>
        <strain evidence="2">Alpha-2009</strain>
        <tissue evidence="2">Whole body</tissue>
    </source>
</reference>
<feature type="compositionally biased region" description="Basic residues" evidence="1">
    <location>
        <begin position="111"/>
        <end position="120"/>
    </location>
</feature>
<dbReference type="EMBL" id="JADYXP020000020">
    <property type="protein sequence ID" value="KAL0104543.1"/>
    <property type="molecule type" value="Genomic_DNA"/>
</dbReference>
<comment type="caution">
    <text evidence="2">The sequence shown here is derived from an EMBL/GenBank/DDBJ whole genome shotgun (WGS) entry which is preliminary data.</text>
</comment>
<feature type="region of interest" description="Disordered" evidence="1">
    <location>
        <begin position="110"/>
        <end position="147"/>
    </location>
</feature>
<name>A0AAW2EP49_9HYME</name>
<dbReference type="Proteomes" id="UP001430953">
    <property type="component" value="Unassembled WGS sequence"/>
</dbReference>